<dbReference type="EMBL" id="KQ258407">
    <property type="protein sequence ID" value="KOM28025.1"/>
    <property type="molecule type" value="Genomic_DNA"/>
</dbReference>
<dbReference type="AlphaFoldDB" id="A0A0L9TBN8"/>
<sequence>MVATPKSLFQYISFFLLLDRRPVAIPVATALKAHFPYWLAKPSFHADPQGPVSIGQEIPISTIALKAHFPYWLAKPSFHADPQGPVSIGQEIPISPMTHKAYFPYRPARSSF</sequence>
<accession>A0A0L9TBN8</accession>
<organism evidence="1 2">
    <name type="scientific">Phaseolus angularis</name>
    <name type="common">Azuki bean</name>
    <name type="synonym">Vigna angularis</name>
    <dbReference type="NCBI Taxonomy" id="3914"/>
    <lineage>
        <taxon>Eukaryota</taxon>
        <taxon>Viridiplantae</taxon>
        <taxon>Streptophyta</taxon>
        <taxon>Embryophyta</taxon>
        <taxon>Tracheophyta</taxon>
        <taxon>Spermatophyta</taxon>
        <taxon>Magnoliopsida</taxon>
        <taxon>eudicotyledons</taxon>
        <taxon>Gunneridae</taxon>
        <taxon>Pentapetalae</taxon>
        <taxon>rosids</taxon>
        <taxon>fabids</taxon>
        <taxon>Fabales</taxon>
        <taxon>Fabaceae</taxon>
        <taxon>Papilionoideae</taxon>
        <taxon>50 kb inversion clade</taxon>
        <taxon>NPAAA clade</taxon>
        <taxon>indigoferoid/millettioid clade</taxon>
        <taxon>Phaseoleae</taxon>
        <taxon>Vigna</taxon>
    </lineage>
</organism>
<evidence type="ECO:0000313" key="2">
    <source>
        <dbReference type="Proteomes" id="UP000053144"/>
    </source>
</evidence>
<dbReference type="Gramene" id="KOM28025">
    <property type="protein sequence ID" value="KOM28025"/>
    <property type="gene ID" value="LR48_Vigan484s000600"/>
</dbReference>
<evidence type="ECO:0000313" key="1">
    <source>
        <dbReference type="EMBL" id="KOM28025.1"/>
    </source>
</evidence>
<reference evidence="2" key="1">
    <citation type="journal article" date="2015" name="Proc. Natl. Acad. Sci. U.S.A.">
        <title>Genome sequencing of adzuki bean (Vigna angularis) provides insight into high starch and low fat accumulation and domestication.</title>
        <authorList>
            <person name="Yang K."/>
            <person name="Tian Z."/>
            <person name="Chen C."/>
            <person name="Luo L."/>
            <person name="Zhao B."/>
            <person name="Wang Z."/>
            <person name="Yu L."/>
            <person name="Li Y."/>
            <person name="Sun Y."/>
            <person name="Li W."/>
            <person name="Chen Y."/>
            <person name="Li Y."/>
            <person name="Zhang Y."/>
            <person name="Ai D."/>
            <person name="Zhao J."/>
            <person name="Shang C."/>
            <person name="Ma Y."/>
            <person name="Wu B."/>
            <person name="Wang M."/>
            <person name="Gao L."/>
            <person name="Sun D."/>
            <person name="Zhang P."/>
            <person name="Guo F."/>
            <person name="Wang W."/>
            <person name="Li Y."/>
            <person name="Wang J."/>
            <person name="Varshney R.K."/>
            <person name="Wang J."/>
            <person name="Ling H.Q."/>
            <person name="Wan P."/>
        </authorList>
    </citation>
    <scope>NUCLEOTIDE SEQUENCE</scope>
    <source>
        <strain evidence="2">cv. Jingnong 6</strain>
    </source>
</reference>
<gene>
    <name evidence="1" type="ORF">LR48_Vigan484s000600</name>
</gene>
<name>A0A0L9TBN8_PHAAN</name>
<protein>
    <submittedName>
        <fullName evidence="1">Uncharacterized protein</fullName>
    </submittedName>
</protein>
<dbReference type="Proteomes" id="UP000053144">
    <property type="component" value="Unassembled WGS sequence"/>
</dbReference>
<proteinExistence type="predicted"/>